<feature type="compositionally biased region" description="Gly residues" evidence="1">
    <location>
        <begin position="515"/>
        <end position="532"/>
    </location>
</feature>
<feature type="compositionally biased region" description="Gly residues" evidence="1">
    <location>
        <begin position="432"/>
        <end position="446"/>
    </location>
</feature>
<dbReference type="AlphaFoldDB" id="A0A6L5GEX7"/>
<dbReference type="EMBL" id="WIAO01000038">
    <property type="protein sequence ID" value="MQM28259.1"/>
    <property type="molecule type" value="Genomic_DNA"/>
</dbReference>
<dbReference type="Proteomes" id="UP000477750">
    <property type="component" value="Unassembled WGS sequence"/>
</dbReference>
<evidence type="ECO:0000313" key="3">
    <source>
        <dbReference type="Proteomes" id="UP000477750"/>
    </source>
</evidence>
<evidence type="ECO:0000313" key="2">
    <source>
        <dbReference type="EMBL" id="MQM28259.1"/>
    </source>
</evidence>
<evidence type="ECO:0008006" key="4">
    <source>
        <dbReference type="Google" id="ProtNLM"/>
    </source>
</evidence>
<keyword evidence="3" id="KW-1185">Reference proteome</keyword>
<feature type="non-terminal residue" evidence="2">
    <location>
        <position position="582"/>
    </location>
</feature>
<proteinExistence type="predicted"/>
<feature type="compositionally biased region" description="Gly residues" evidence="1">
    <location>
        <begin position="473"/>
        <end position="505"/>
    </location>
</feature>
<organism evidence="2 3">
    <name type="scientific">Glycomyces albidus</name>
    <dbReference type="NCBI Taxonomy" id="2656774"/>
    <lineage>
        <taxon>Bacteria</taxon>
        <taxon>Bacillati</taxon>
        <taxon>Actinomycetota</taxon>
        <taxon>Actinomycetes</taxon>
        <taxon>Glycomycetales</taxon>
        <taxon>Glycomycetaceae</taxon>
        <taxon>Glycomyces</taxon>
    </lineage>
</organism>
<name>A0A6L5GEX7_9ACTN</name>
<evidence type="ECO:0000256" key="1">
    <source>
        <dbReference type="SAM" id="MobiDB-lite"/>
    </source>
</evidence>
<protein>
    <recommendedName>
        <fullName evidence="4">PPE domain-containing protein</fullName>
    </recommendedName>
</protein>
<feature type="compositionally biased region" description="Basic and acidic residues" evidence="1">
    <location>
        <begin position="302"/>
        <end position="316"/>
    </location>
</feature>
<feature type="compositionally biased region" description="Basic and acidic residues" evidence="1">
    <location>
        <begin position="1"/>
        <end position="12"/>
    </location>
</feature>
<gene>
    <name evidence="2" type="ORF">GFD30_22225</name>
</gene>
<feature type="compositionally biased region" description="Gly residues" evidence="1">
    <location>
        <begin position="396"/>
        <end position="408"/>
    </location>
</feature>
<sequence length="582" mass="59357">MTEAAEIEKEEYGEIEEGQSSSQFTVAQNSLLVKPSCETGDCTCKVEEPAEAAWVKLMSAVPQASQINSLRAAREGTMLLPEGQTIQSMVKSIRPQPEADYAIDTIRDAWTDFYEEFRIVGPKLEQGLAALAETWKGEDFDAFEEQAETVIKNCRTIQNDIGGENGDDGVIKILDTKQAEIFEQQGGTACVYPAPKFFMEGTSCGSHRIHIRPPFFRNCEIRENDETKAALELAGFDPTVVDEVNEGRQRTYDMWIEYVNANPDYEENGLKGQALAESKADEYATMRMEYLGTRGSSQLEEEAARVNEEVTERHSNVEAQVTDIAPDSKPGEQTTFNDGPDADFPPAPDLDSGGGGGMPDLGDTGVDGMGKPDNLMKLDDAPGGPGSTEGFNSAGLNGGGNPPSGYTGGSDLSALDDDNPFNQAPDPDDLSGGYGGGQFPGSGGTPPGAITGGSDLSPYNSPSGLDPDEVSGGLAGGGGGLSGPPPGGIGGGGGLSGGLGGGGGNIPSSLLPPTGIGGGGGLKGTGSTGGKNGYTSIRNAGPGNKPGGLGGKPGSITGGSGLRGGGGVPGGAGGGSGLKGGG</sequence>
<comment type="caution">
    <text evidence="2">The sequence shown here is derived from an EMBL/GenBank/DDBJ whole genome shotgun (WGS) entry which is preliminary data.</text>
</comment>
<feature type="compositionally biased region" description="Gly residues" evidence="1">
    <location>
        <begin position="544"/>
        <end position="582"/>
    </location>
</feature>
<feature type="region of interest" description="Disordered" evidence="1">
    <location>
        <begin position="294"/>
        <end position="582"/>
    </location>
</feature>
<accession>A0A6L5GEX7</accession>
<reference evidence="2 3" key="1">
    <citation type="submission" date="2019-10" db="EMBL/GenBank/DDBJ databases">
        <title>Glycomyces albidus sp. nov., a novel actinomycete isolated from rhizosphere soil of wheat (Triticum aestivum L.).</title>
        <authorList>
            <person name="Qian L."/>
        </authorList>
    </citation>
    <scope>NUCLEOTIDE SEQUENCE [LARGE SCALE GENOMIC DNA]</scope>
    <source>
        <strain evidence="2 3">NEAU-7082</strain>
    </source>
</reference>
<feature type="region of interest" description="Disordered" evidence="1">
    <location>
        <begin position="1"/>
        <end position="21"/>
    </location>
</feature>